<keyword evidence="1" id="KW-1133">Transmembrane helix</keyword>
<proteinExistence type="predicted"/>
<comment type="caution">
    <text evidence="2">The sequence shown here is derived from an EMBL/GenBank/DDBJ whole genome shotgun (WGS) entry which is preliminary data.</text>
</comment>
<accession>A0A833NWM7</accession>
<keyword evidence="1" id="KW-0472">Membrane</keyword>
<feature type="transmembrane region" description="Helical" evidence="1">
    <location>
        <begin position="67"/>
        <end position="89"/>
    </location>
</feature>
<keyword evidence="1" id="KW-0812">Transmembrane</keyword>
<reference evidence="2 3" key="1">
    <citation type="submission" date="2019-12" db="EMBL/GenBank/DDBJ databases">
        <authorList>
            <person name="Wolfe R."/>
            <person name="Danczak R."/>
            <person name="Wilkins M."/>
        </authorList>
    </citation>
    <scope>NUCLEOTIDE SEQUENCE [LARGE SCALE GENOMIC DNA]</scope>
    <source>
        <strain evidence="2">X2_MaxBin.013</strain>
    </source>
</reference>
<name>A0A833NWM7_UNCSA</name>
<evidence type="ECO:0000313" key="2">
    <source>
        <dbReference type="EMBL" id="KAF0133482.1"/>
    </source>
</evidence>
<dbReference type="AlphaFoldDB" id="A0A833NWM7"/>
<dbReference type="Proteomes" id="UP000488506">
    <property type="component" value="Unassembled WGS sequence"/>
</dbReference>
<gene>
    <name evidence="2" type="ORF">FD145_1281</name>
</gene>
<organism evidence="2 3">
    <name type="scientific">Candidatus Saganbacteria bacterium</name>
    <dbReference type="NCBI Taxonomy" id="2575572"/>
    <lineage>
        <taxon>Bacteria</taxon>
        <taxon>Bacillati</taxon>
        <taxon>Saganbacteria</taxon>
    </lineage>
</organism>
<evidence type="ECO:0000313" key="3">
    <source>
        <dbReference type="Proteomes" id="UP000488506"/>
    </source>
</evidence>
<protein>
    <submittedName>
        <fullName evidence="2">Uncharacterized protein</fullName>
    </submittedName>
</protein>
<evidence type="ECO:0000256" key="1">
    <source>
        <dbReference type="SAM" id="Phobius"/>
    </source>
</evidence>
<sequence>MERMSNTIKNSLPEKYPAEPKRFIIPEYLLKDLDLKKRILILQKLRLFNQEFIKQNRPLNSRDYLKLLQILGGIKGISYVFFLSLYRYYEMTGRIPCKDSLCKLPSLPALRLALEDKIMQKSCQSIASLPGFMVCNHSLFVNYRNEFHYFAKAGRQEGERILMSFTRKYDREEAWVYVEVEQKNGYKINEITMYHFHPKVESHSPNMKIDPPSLLDIFALWRARGWLSHFGITCPIDAGIVIPDGVYRVKAENITDSILEKYNFICDSYHYAHVNLPGLRFPSIRIPSTVALTAQQFAKAVNKISEQLSFQFYIP</sequence>
<dbReference type="EMBL" id="WPAF01000025">
    <property type="protein sequence ID" value="KAF0133482.1"/>
    <property type="molecule type" value="Genomic_DNA"/>
</dbReference>